<name>A0A915YDU7_9BACT</name>
<dbReference type="CDD" id="cd00383">
    <property type="entry name" value="trans_reg_C"/>
    <property type="match status" value="1"/>
</dbReference>
<dbReference type="SUPFAM" id="SSF52172">
    <property type="entry name" value="CheY-like"/>
    <property type="match status" value="1"/>
</dbReference>
<evidence type="ECO:0000313" key="11">
    <source>
        <dbReference type="Proteomes" id="UP001060919"/>
    </source>
</evidence>
<dbReference type="Gene3D" id="6.10.250.690">
    <property type="match status" value="1"/>
</dbReference>
<organism evidence="10 11">
    <name type="scientific">Aureispira anguillae</name>
    <dbReference type="NCBI Taxonomy" id="2864201"/>
    <lineage>
        <taxon>Bacteria</taxon>
        <taxon>Pseudomonadati</taxon>
        <taxon>Bacteroidota</taxon>
        <taxon>Saprospiria</taxon>
        <taxon>Saprospirales</taxon>
        <taxon>Saprospiraceae</taxon>
        <taxon>Aureispira</taxon>
    </lineage>
</organism>
<evidence type="ECO:0000256" key="4">
    <source>
        <dbReference type="ARBA" id="ARBA00023125"/>
    </source>
</evidence>
<dbReference type="KEGG" id="aup:AsAng_0019540"/>
<dbReference type="PANTHER" id="PTHR48111">
    <property type="entry name" value="REGULATOR OF RPOS"/>
    <property type="match status" value="1"/>
</dbReference>
<keyword evidence="1 6" id="KW-0597">Phosphoprotein</keyword>
<evidence type="ECO:0000256" key="3">
    <source>
        <dbReference type="ARBA" id="ARBA00023015"/>
    </source>
</evidence>
<dbReference type="AlphaFoldDB" id="A0A915YDU7"/>
<dbReference type="SMART" id="SM00448">
    <property type="entry name" value="REC"/>
    <property type="match status" value="1"/>
</dbReference>
<proteinExistence type="predicted"/>
<dbReference type="InterPro" id="IPR011006">
    <property type="entry name" value="CheY-like_superfamily"/>
</dbReference>
<dbReference type="SMART" id="SM00862">
    <property type="entry name" value="Trans_reg_C"/>
    <property type="match status" value="1"/>
</dbReference>
<dbReference type="GO" id="GO:0000156">
    <property type="term" value="F:phosphorelay response regulator activity"/>
    <property type="evidence" value="ECO:0007669"/>
    <property type="project" value="TreeGrafter"/>
</dbReference>
<dbReference type="InterPro" id="IPR001789">
    <property type="entry name" value="Sig_transdc_resp-reg_receiver"/>
</dbReference>
<feature type="modified residue" description="4-aspartylphosphate" evidence="6">
    <location>
        <position position="52"/>
    </location>
</feature>
<feature type="domain" description="OmpR/PhoB-type" evidence="9">
    <location>
        <begin position="125"/>
        <end position="225"/>
    </location>
</feature>
<dbReference type="Pfam" id="PF00072">
    <property type="entry name" value="Response_reg"/>
    <property type="match status" value="1"/>
</dbReference>
<evidence type="ECO:0000259" key="8">
    <source>
        <dbReference type="PROSITE" id="PS50110"/>
    </source>
</evidence>
<evidence type="ECO:0000256" key="1">
    <source>
        <dbReference type="ARBA" id="ARBA00022553"/>
    </source>
</evidence>
<keyword evidence="5" id="KW-0804">Transcription</keyword>
<evidence type="ECO:0000256" key="6">
    <source>
        <dbReference type="PROSITE-ProRule" id="PRU00169"/>
    </source>
</evidence>
<protein>
    <submittedName>
        <fullName evidence="10">Response regulator transcription factor</fullName>
    </submittedName>
</protein>
<dbReference type="Gene3D" id="1.10.10.10">
    <property type="entry name" value="Winged helix-like DNA-binding domain superfamily/Winged helix DNA-binding domain"/>
    <property type="match status" value="1"/>
</dbReference>
<gene>
    <name evidence="10" type="ORF">AsAng_0019540</name>
</gene>
<feature type="DNA-binding region" description="OmpR/PhoB-type" evidence="7">
    <location>
        <begin position="125"/>
        <end position="225"/>
    </location>
</feature>
<dbReference type="RefSeq" id="WP_264792444.1">
    <property type="nucleotide sequence ID" value="NZ_AP026867.1"/>
</dbReference>
<evidence type="ECO:0000256" key="7">
    <source>
        <dbReference type="PROSITE-ProRule" id="PRU01091"/>
    </source>
</evidence>
<dbReference type="InterPro" id="IPR039420">
    <property type="entry name" value="WalR-like"/>
</dbReference>
<dbReference type="InterPro" id="IPR036388">
    <property type="entry name" value="WH-like_DNA-bd_sf"/>
</dbReference>
<reference evidence="10" key="1">
    <citation type="submission" date="2022-09" db="EMBL/GenBank/DDBJ databases">
        <title>Aureispira anguillicida sp. nov., isolated from Leptocephalus of Japanese eel Anguilla japonica.</title>
        <authorList>
            <person name="Yuasa K."/>
            <person name="Mekata T."/>
            <person name="Ikunari K."/>
        </authorList>
    </citation>
    <scope>NUCLEOTIDE SEQUENCE</scope>
    <source>
        <strain evidence="10">EL160426</strain>
    </source>
</reference>
<dbReference type="Pfam" id="PF00486">
    <property type="entry name" value="Trans_reg_C"/>
    <property type="match status" value="1"/>
</dbReference>
<dbReference type="InterPro" id="IPR001867">
    <property type="entry name" value="OmpR/PhoB-type_DNA-bd"/>
</dbReference>
<dbReference type="PANTHER" id="PTHR48111:SF22">
    <property type="entry name" value="REGULATOR OF RPOS"/>
    <property type="match status" value="1"/>
</dbReference>
<feature type="domain" description="Response regulatory" evidence="8">
    <location>
        <begin position="3"/>
        <end position="117"/>
    </location>
</feature>
<evidence type="ECO:0000256" key="5">
    <source>
        <dbReference type="ARBA" id="ARBA00023163"/>
    </source>
</evidence>
<evidence type="ECO:0000259" key="9">
    <source>
        <dbReference type="PROSITE" id="PS51755"/>
    </source>
</evidence>
<accession>A0A915YDU7</accession>
<dbReference type="Proteomes" id="UP001060919">
    <property type="component" value="Chromosome"/>
</dbReference>
<dbReference type="EMBL" id="AP026867">
    <property type="protein sequence ID" value="BDS11242.1"/>
    <property type="molecule type" value="Genomic_DNA"/>
</dbReference>
<evidence type="ECO:0000313" key="10">
    <source>
        <dbReference type="EMBL" id="BDS11242.1"/>
    </source>
</evidence>
<dbReference type="PROSITE" id="PS51755">
    <property type="entry name" value="OMPR_PHOB"/>
    <property type="match status" value="1"/>
</dbReference>
<evidence type="ECO:0000256" key="2">
    <source>
        <dbReference type="ARBA" id="ARBA00023012"/>
    </source>
</evidence>
<dbReference type="GO" id="GO:0005829">
    <property type="term" value="C:cytosol"/>
    <property type="evidence" value="ECO:0007669"/>
    <property type="project" value="TreeGrafter"/>
</dbReference>
<dbReference type="GO" id="GO:0006355">
    <property type="term" value="P:regulation of DNA-templated transcription"/>
    <property type="evidence" value="ECO:0007669"/>
    <property type="project" value="InterPro"/>
</dbReference>
<sequence>MIKILLVEDNKELRQNTLDFLTQEAYIIEVAENYKTAHQKLQQHRYDILLLDLMLPDGNGIELLRQHIKSKQSSGVLIISAKGALNDRIEGLDLGADDYLPKPFHLSELNARIKAIYRRKMQQGQQEISFGQLRIDTQAQKVYAKNKELVLTKKEYALLIYFVNNRDRMLSKQAIAEHVWGDYVHDLLNCDFVYQHIKNLRKKLAKEIGEDYIQTVYGVGYKMKKTPNIT</sequence>
<keyword evidence="11" id="KW-1185">Reference proteome</keyword>
<dbReference type="GO" id="GO:0000976">
    <property type="term" value="F:transcription cis-regulatory region binding"/>
    <property type="evidence" value="ECO:0007669"/>
    <property type="project" value="TreeGrafter"/>
</dbReference>
<keyword evidence="4 7" id="KW-0238">DNA-binding</keyword>
<keyword evidence="3" id="KW-0805">Transcription regulation</keyword>
<dbReference type="PROSITE" id="PS50110">
    <property type="entry name" value="RESPONSE_REGULATORY"/>
    <property type="match status" value="1"/>
</dbReference>
<dbReference type="Gene3D" id="3.40.50.2300">
    <property type="match status" value="1"/>
</dbReference>
<dbReference type="GO" id="GO:0032993">
    <property type="term" value="C:protein-DNA complex"/>
    <property type="evidence" value="ECO:0007669"/>
    <property type="project" value="TreeGrafter"/>
</dbReference>
<keyword evidence="2" id="KW-0902">Two-component regulatory system</keyword>